<keyword evidence="2" id="KW-1185">Reference proteome</keyword>
<gene>
    <name evidence="1" type="ORF">O0236_006585</name>
</gene>
<evidence type="ECO:0000313" key="1">
    <source>
        <dbReference type="EMBL" id="XFD39098.1"/>
    </source>
</evidence>
<protein>
    <submittedName>
        <fullName evidence="1">Uncharacterized protein</fullName>
    </submittedName>
</protein>
<proteinExistence type="predicted"/>
<dbReference type="EMBL" id="CP168151">
    <property type="protein sequence ID" value="XFD39098.1"/>
    <property type="molecule type" value="Genomic_DNA"/>
</dbReference>
<evidence type="ECO:0000313" key="2">
    <source>
        <dbReference type="Proteomes" id="UP001149860"/>
    </source>
</evidence>
<organism evidence="1 2">
    <name type="scientific">Lentilactobacillus terminaliae</name>
    <dbReference type="NCBI Taxonomy" id="3003483"/>
    <lineage>
        <taxon>Bacteria</taxon>
        <taxon>Bacillati</taxon>
        <taxon>Bacillota</taxon>
        <taxon>Bacilli</taxon>
        <taxon>Lactobacillales</taxon>
        <taxon>Lactobacillaceae</taxon>
        <taxon>Lentilactobacillus</taxon>
    </lineage>
</organism>
<name>A0ACD5DCJ7_9LACO</name>
<dbReference type="Proteomes" id="UP001149860">
    <property type="component" value="Chromosome"/>
</dbReference>
<accession>A0ACD5DCJ7</accession>
<sequence>MKIGENLLLNLIDQRINAAVSGLKTIYLGRIISTSPLTVQPKALDDDGSKKMPVRDCRQLDFEYYIKGSEDNGHARELANGDEVVVAVFADSIENYTKGKDFREDPNRRNSVDSSIILGVIK</sequence>
<reference evidence="1" key="1">
    <citation type="submission" date="2024-08" db="EMBL/GenBank/DDBJ databases">
        <title>Lentilactobacillus sp. nov., isolated from tree bark.</title>
        <authorList>
            <person name="Phuengjayaem S."/>
            <person name="Tanasupawat S."/>
        </authorList>
    </citation>
    <scope>NUCLEOTIDE SEQUENCE</scope>
    <source>
        <strain evidence="1">SPB1-3</strain>
    </source>
</reference>